<evidence type="ECO:0000313" key="2">
    <source>
        <dbReference type="EMBL" id="MBL1072955.1"/>
    </source>
</evidence>
<gene>
    <name evidence="2" type="ORF">JK358_00940</name>
</gene>
<comment type="caution">
    <text evidence="2">The sequence shown here is derived from an EMBL/GenBank/DDBJ whole genome shotgun (WGS) entry which is preliminary data.</text>
</comment>
<evidence type="ECO:0000256" key="1">
    <source>
        <dbReference type="SAM" id="Phobius"/>
    </source>
</evidence>
<feature type="transmembrane region" description="Helical" evidence="1">
    <location>
        <begin position="28"/>
        <end position="48"/>
    </location>
</feature>
<accession>A0ABS1LYG5</accession>
<name>A0ABS1LYG5_9NOCA</name>
<dbReference type="EMBL" id="JAERRJ010000001">
    <property type="protein sequence ID" value="MBL1072955.1"/>
    <property type="molecule type" value="Genomic_DNA"/>
</dbReference>
<keyword evidence="1" id="KW-1133">Transmembrane helix</keyword>
<keyword evidence="1" id="KW-0472">Membrane</keyword>
<protein>
    <submittedName>
        <fullName evidence="2">Uncharacterized protein</fullName>
    </submittedName>
</protein>
<proteinExistence type="predicted"/>
<dbReference type="Proteomes" id="UP000602198">
    <property type="component" value="Unassembled WGS sequence"/>
</dbReference>
<feature type="transmembrane region" description="Helical" evidence="1">
    <location>
        <begin position="77"/>
        <end position="95"/>
    </location>
</feature>
<sequence length="251" mass="27674">MIIGILFLAIAAILALGGFEIQELSVRLATVLAIISIGAMGISSPLFAPAWRIPQVVTTNHPHTFILRYPFFTPRHLFTMLCITSTFTSGIFLSWRYQQVVPAVCIGGLIAVFGFGVLPHAIRCAYFGRLVLSPDHIRVKTHRCDWEFPWTATTSFAADVTSRDGGAIDVRCPAKAMTSRPTSHKPLDWWTPLKSDDGPWKIVPAMWGVNPNSLLSTLNHLHTHPKHRTTLSAGELTAMLMPSTQSDGSMR</sequence>
<dbReference type="RefSeq" id="WP_201942238.1">
    <property type="nucleotide sequence ID" value="NZ_JAERRJ010000001.1"/>
</dbReference>
<evidence type="ECO:0000313" key="3">
    <source>
        <dbReference type="Proteomes" id="UP000602198"/>
    </source>
</evidence>
<organism evidence="2 3">
    <name type="scientific">Nocardia acididurans</name>
    <dbReference type="NCBI Taxonomy" id="2802282"/>
    <lineage>
        <taxon>Bacteria</taxon>
        <taxon>Bacillati</taxon>
        <taxon>Actinomycetota</taxon>
        <taxon>Actinomycetes</taxon>
        <taxon>Mycobacteriales</taxon>
        <taxon>Nocardiaceae</taxon>
        <taxon>Nocardia</taxon>
    </lineage>
</organism>
<keyword evidence="1" id="KW-0812">Transmembrane</keyword>
<feature type="transmembrane region" description="Helical" evidence="1">
    <location>
        <begin position="101"/>
        <end position="122"/>
    </location>
</feature>
<keyword evidence="3" id="KW-1185">Reference proteome</keyword>
<reference evidence="2 3" key="1">
    <citation type="submission" date="2021-01" db="EMBL/GenBank/DDBJ databases">
        <title>WGS of actinomycetes isolated from Thailand.</title>
        <authorList>
            <person name="Thawai C."/>
        </authorList>
    </citation>
    <scope>NUCLEOTIDE SEQUENCE [LARGE SCALE GENOMIC DNA]</scope>
    <source>
        <strain evidence="2 3">LPG 2</strain>
    </source>
</reference>